<dbReference type="RefSeq" id="WP_093831503.1">
    <property type="nucleotide sequence ID" value="NZ_FOLQ01000013.1"/>
</dbReference>
<dbReference type="Gene3D" id="2.120.10.10">
    <property type="match status" value="1"/>
</dbReference>
<dbReference type="PROSITE" id="PS51257">
    <property type="entry name" value="PROKAR_LIPOPROTEIN"/>
    <property type="match status" value="1"/>
</dbReference>
<evidence type="ECO:0008006" key="4">
    <source>
        <dbReference type="Google" id="ProtNLM"/>
    </source>
</evidence>
<dbReference type="InterPro" id="IPR036278">
    <property type="entry name" value="Sialidase_sf"/>
</dbReference>
<accession>A0A1I2ABW2</accession>
<sequence>MKTLLYGSLLLLALSCKKAPADIVDPEHDTVLAEYPDWYTLKAPVDKDIQGVWGDRDKTVLITTGFAVFRSTDQGRHWQEVLPQQSIGIFGIVQNQDTLFTMSGLNNQSAGDTYQQVLVHANQYSLDDGVTWQPYTRRNPLLRDTPVYGAVDKRLLINPVITSTGAQYRINRVFLDGPSATSGQFETPGVVTSDGRRVDLPQLHQLNSLFLDSQQRLYVAGTDAVCGRGKTGEPFSFCNSKQGRGVVYISKHPLP</sequence>
<dbReference type="AlphaFoldDB" id="A0A1I2ABW2"/>
<name>A0A1I2ABW2_9BACT</name>
<keyword evidence="3" id="KW-1185">Reference proteome</keyword>
<evidence type="ECO:0000313" key="2">
    <source>
        <dbReference type="EMBL" id="SFE41461.1"/>
    </source>
</evidence>
<evidence type="ECO:0000313" key="3">
    <source>
        <dbReference type="Proteomes" id="UP000198598"/>
    </source>
</evidence>
<protein>
    <recommendedName>
        <fullName evidence="4">BNR/Asp-box repeat-containing protein</fullName>
    </recommendedName>
</protein>
<reference evidence="2 3" key="1">
    <citation type="submission" date="2016-10" db="EMBL/GenBank/DDBJ databases">
        <authorList>
            <person name="de Groot N.N."/>
        </authorList>
    </citation>
    <scope>NUCLEOTIDE SEQUENCE [LARGE SCALE GENOMIC DNA]</scope>
    <source>
        <strain evidence="2 3">DSM 26130</strain>
    </source>
</reference>
<keyword evidence="1" id="KW-0732">Signal</keyword>
<organism evidence="2 3">
    <name type="scientific">Spirosoma endophyticum</name>
    <dbReference type="NCBI Taxonomy" id="662367"/>
    <lineage>
        <taxon>Bacteria</taxon>
        <taxon>Pseudomonadati</taxon>
        <taxon>Bacteroidota</taxon>
        <taxon>Cytophagia</taxon>
        <taxon>Cytophagales</taxon>
        <taxon>Cytophagaceae</taxon>
        <taxon>Spirosoma</taxon>
    </lineage>
</organism>
<proteinExistence type="predicted"/>
<feature type="chain" id="PRO_5011721659" description="BNR/Asp-box repeat-containing protein" evidence="1">
    <location>
        <begin position="22"/>
        <end position="255"/>
    </location>
</feature>
<dbReference type="SUPFAM" id="SSF50939">
    <property type="entry name" value="Sialidases"/>
    <property type="match status" value="1"/>
</dbReference>
<gene>
    <name evidence="2" type="ORF">SAMN05216167_113140</name>
</gene>
<evidence type="ECO:0000256" key="1">
    <source>
        <dbReference type="SAM" id="SignalP"/>
    </source>
</evidence>
<dbReference type="OrthoDB" id="749229at2"/>
<feature type="signal peptide" evidence="1">
    <location>
        <begin position="1"/>
        <end position="21"/>
    </location>
</feature>
<dbReference type="EMBL" id="FOLQ01000013">
    <property type="protein sequence ID" value="SFE41461.1"/>
    <property type="molecule type" value="Genomic_DNA"/>
</dbReference>
<dbReference type="Proteomes" id="UP000198598">
    <property type="component" value="Unassembled WGS sequence"/>
</dbReference>